<dbReference type="CDD" id="cd17261">
    <property type="entry name" value="RMtype1_S_EcoKI-TRD2-CR2_like"/>
    <property type="match status" value="1"/>
</dbReference>
<evidence type="ECO:0000256" key="2">
    <source>
        <dbReference type="ARBA" id="ARBA00022747"/>
    </source>
</evidence>
<evidence type="ECO:0000313" key="6">
    <source>
        <dbReference type="EMBL" id="SCE94300.1"/>
    </source>
</evidence>
<organism evidence="6 7">
    <name type="scientific">Micromonospora echinospora</name>
    <name type="common">Micromonospora purpurea</name>
    <dbReference type="NCBI Taxonomy" id="1877"/>
    <lineage>
        <taxon>Bacteria</taxon>
        <taxon>Bacillati</taxon>
        <taxon>Actinomycetota</taxon>
        <taxon>Actinomycetes</taxon>
        <taxon>Micromonosporales</taxon>
        <taxon>Micromonosporaceae</taxon>
        <taxon>Micromonospora</taxon>
    </lineage>
</organism>
<dbReference type="REBASE" id="157986">
    <property type="entry name" value="S.Mec43816ORF2091P"/>
</dbReference>
<protein>
    <submittedName>
        <fullName evidence="6">Type I restriction enzyme, S subunit</fullName>
    </submittedName>
</protein>
<keyword evidence="2" id="KW-0680">Restriction system</keyword>
<dbReference type="EMBL" id="LT607413">
    <property type="protein sequence ID" value="SCE94300.1"/>
    <property type="molecule type" value="Genomic_DNA"/>
</dbReference>
<evidence type="ECO:0000256" key="3">
    <source>
        <dbReference type="ARBA" id="ARBA00023125"/>
    </source>
</evidence>
<gene>
    <name evidence="6" type="ORF">GA0070618_2090</name>
</gene>
<dbReference type="SUPFAM" id="SSF116734">
    <property type="entry name" value="DNA methylase specificity domain"/>
    <property type="match status" value="2"/>
</dbReference>
<dbReference type="GO" id="GO:0009307">
    <property type="term" value="P:DNA restriction-modification system"/>
    <property type="evidence" value="ECO:0007669"/>
    <property type="project" value="UniProtKB-KW"/>
</dbReference>
<dbReference type="InterPro" id="IPR052021">
    <property type="entry name" value="Type-I_RS_S_subunit"/>
</dbReference>
<dbReference type="Pfam" id="PF01420">
    <property type="entry name" value="Methylase_S"/>
    <property type="match status" value="1"/>
</dbReference>
<feature type="coiled-coil region" evidence="4">
    <location>
        <begin position="138"/>
        <end position="165"/>
    </location>
</feature>
<dbReference type="PANTHER" id="PTHR30408:SF12">
    <property type="entry name" value="TYPE I RESTRICTION ENZYME MJAVIII SPECIFICITY SUBUNIT"/>
    <property type="match status" value="1"/>
</dbReference>
<dbReference type="Gene3D" id="3.90.220.20">
    <property type="entry name" value="DNA methylase specificity domains"/>
    <property type="match status" value="2"/>
</dbReference>
<evidence type="ECO:0000256" key="4">
    <source>
        <dbReference type="SAM" id="Coils"/>
    </source>
</evidence>
<dbReference type="RefSeq" id="WP_157748928.1">
    <property type="nucleotide sequence ID" value="NZ_LT607413.1"/>
</dbReference>
<evidence type="ECO:0000259" key="5">
    <source>
        <dbReference type="Pfam" id="PF01420"/>
    </source>
</evidence>
<dbReference type="InParanoid" id="A0A1C4WDP2"/>
<accession>A0A1C4WDP2</accession>
<proteinExistence type="inferred from homology"/>
<keyword evidence="3" id="KW-0238">DNA-binding</keyword>
<dbReference type="AlphaFoldDB" id="A0A1C4WDP2"/>
<evidence type="ECO:0000313" key="7">
    <source>
        <dbReference type="Proteomes" id="UP000198253"/>
    </source>
</evidence>
<sequence>MTQAASGWRHVTVGEICEFKYGKSLPANARNPGDYPVYGSNGVVGSHDSYLTSGPTIVIGRKGSLGEVAFSPGPCWPIDTTYFVDSSATSEDLRWLSLRLAALGLTELNRAAAVPGLNREDAYRKTLLLPPLEEQRRLAEVLDRADELRAKRREALARLDDLTQSIFLDMFGDPVRNDRGWSRTLMSSLLERIHSGHSPQCLSRAAEGGEWGVLKLGAVTSCEFKPDENKALPPEVEPRKEHAVQSGDLLFSRKNTRELVGACALVRDTPTNLLLPDLIFRLELNPDAVINKVFLQQLLVYPSKRRQIQSLAGGSAGSMPNISKARLMAAEVEVPPLPLQRDFARRIDAIEDLKTVHRASLGELDALFASLQDRAFRGLL</sequence>
<dbReference type="InterPro" id="IPR044946">
    <property type="entry name" value="Restrct_endonuc_typeI_TRD_sf"/>
</dbReference>
<keyword evidence="4" id="KW-0175">Coiled coil</keyword>
<reference evidence="7" key="1">
    <citation type="submission" date="2016-06" db="EMBL/GenBank/DDBJ databases">
        <authorList>
            <person name="Varghese N."/>
            <person name="Submissions Spin"/>
        </authorList>
    </citation>
    <scope>NUCLEOTIDE SEQUENCE [LARGE SCALE GENOMIC DNA]</scope>
    <source>
        <strain evidence="7">DSM 43816</strain>
    </source>
</reference>
<evidence type="ECO:0000256" key="1">
    <source>
        <dbReference type="ARBA" id="ARBA00010923"/>
    </source>
</evidence>
<dbReference type="InterPro" id="IPR000055">
    <property type="entry name" value="Restrct_endonuc_typeI_TRD"/>
</dbReference>
<comment type="similarity">
    <text evidence="1">Belongs to the type-I restriction system S methylase family.</text>
</comment>
<feature type="domain" description="Type I restriction modification DNA specificity" evidence="5">
    <location>
        <begin position="6"/>
        <end position="154"/>
    </location>
</feature>
<keyword evidence="7" id="KW-1185">Reference proteome</keyword>
<dbReference type="GO" id="GO:0003677">
    <property type="term" value="F:DNA binding"/>
    <property type="evidence" value="ECO:0007669"/>
    <property type="project" value="UniProtKB-KW"/>
</dbReference>
<dbReference type="PANTHER" id="PTHR30408">
    <property type="entry name" value="TYPE-1 RESTRICTION ENZYME ECOKI SPECIFICITY PROTEIN"/>
    <property type="match status" value="1"/>
</dbReference>
<dbReference type="CDD" id="cd17267">
    <property type="entry name" value="RMtype1_S_EcoAO83I-TRD1-CR1_like"/>
    <property type="match status" value="1"/>
</dbReference>
<dbReference type="Proteomes" id="UP000198253">
    <property type="component" value="Chromosome I"/>
</dbReference>
<name>A0A1C4WDP2_MICEC</name>